<organism evidence="1 2">
    <name type="scientific">Zongyangia hominis</name>
    <dbReference type="NCBI Taxonomy" id="2763677"/>
    <lineage>
        <taxon>Bacteria</taxon>
        <taxon>Bacillati</taxon>
        <taxon>Bacillota</taxon>
        <taxon>Clostridia</taxon>
        <taxon>Eubacteriales</taxon>
        <taxon>Oscillospiraceae</taxon>
        <taxon>Zongyangia</taxon>
    </lineage>
</organism>
<gene>
    <name evidence="1" type="ORF">H8709_01570</name>
</gene>
<sequence>MRYEIIGEATTATVDTHGAELVSLVDILGQEHLWCGDPSYWGRTAPVLFPVIGCLKDGKTRIGEKEYRIPKHGFARDEEFEVLYQKDNAICLSLKYNDRLLQMYPYRFELQVSYTVGANSVETKFTVLNLDDKDIFFTVGGHPAFRCPVSGEEPFESYAVTFEEEEDLFSPQLDENGIIQTGKTVKILDKSRSFGVKYALFENDALIFDHPRSKKVTLFSKLSGQGVELSFEGFSTLGIWTPAGKQAPFLCLEPWIGMADRDDETGAFEEKKDAVRLPVGKSFSCAYRMEII</sequence>
<dbReference type="InterPro" id="IPR011013">
    <property type="entry name" value="Gal_mutarotase_sf_dom"/>
</dbReference>
<dbReference type="PANTHER" id="PTHR11122:SF13">
    <property type="entry name" value="GLUCOSE-6-PHOSPHATE 1-EPIMERASE"/>
    <property type="match status" value="1"/>
</dbReference>
<dbReference type="AlphaFoldDB" id="A0A926I615"/>
<dbReference type="InterPro" id="IPR014718">
    <property type="entry name" value="GH-type_carb-bd"/>
</dbReference>
<proteinExistence type="predicted"/>
<dbReference type="GO" id="GO:0005975">
    <property type="term" value="P:carbohydrate metabolic process"/>
    <property type="evidence" value="ECO:0007669"/>
    <property type="project" value="InterPro"/>
</dbReference>
<dbReference type="Gene3D" id="2.70.98.10">
    <property type="match status" value="1"/>
</dbReference>
<dbReference type="EMBL" id="JACRTC010000001">
    <property type="protein sequence ID" value="MBC8569519.1"/>
    <property type="molecule type" value="Genomic_DNA"/>
</dbReference>
<dbReference type="CDD" id="cd09024">
    <property type="entry name" value="Aldose_epim_lacX"/>
    <property type="match status" value="1"/>
</dbReference>
<dbReference type="InterPro" id="IPR008183">
    <property type="entry name" value="Aldose_1/G6P_1-epimerase"/>
</dbReference>
<accession>A0A926I615</accession>
<evidence type="ECO:0000313" key="2">
    <source>
        <dbReference type="Proteomes" id="UP000660861"/>
    </source>
</evidence>
<dbReference type="Proteomes" id="UP000660861">
    <property type="component" value="Unassembled WGS sequence"/>
</dbReference>
<dbReference type="RefSeq" id="WP_262396615.1">
    <property type="nucleotide sequence ID" value="NZ_JACRTC010000001.1"/>
</dbReference>
<comment type="caution">
    <text evidence="1">The sequence shown here is derived from an EMBL/GenBank/DDBJ whole genome shotgun (WGS) entry which is preliminary data.</text>
</comment>
<dbReference type="Pfam" id="PF01263">
    <property type="entry name" value="Aldose_epim"/>
    <property type="match status" value="1"/>
</dbReference>
<dbReference type="SUPFAM" id="SSF74650">
    <property type="entry name" value="Galactose mutarotase-like"/>
    <property type="match status" value="1"/>
</dbReference>
<dbReference type="InterPro" id="IPR037481">
    <property type="entry name" value="LacX"/>
</dbReference>
<evidence type="ECO:0000313" key="1">
    <source>
        <dbReference type="EMBL" id="MBC8569519.1"/>
    </source>
</evidence>
<dbReference type="PANTHER" id="PTHR11122">
    <property type="entry name" value="APOSPORY-ASSOCIATED PROTEIN C-RELATED"/>
    <property type="match status" value="1"/>
</dbReference>
<reference evidence="1" key="1">
    <citation type="submission" date="2020-08" db="EMBL/GenBank/DDBJ databases">
        <title>Genome public.</title>
        <authorList>
            <person name="Liu C."/>
            <person name="Sun Q."/>
        </authorList>
    </citation>
    <scope>NUCLEOTIDE SEQUENCE</scope>
    <source>
        <strain evidence="1">NSJ-54</strain>
    </source>
</reference>
<protein>
    <submittedName>
        <fullName evidence="1">Aldose 1-epimerase family protein</fullName>
    </submittedName>
</protein>
<name>A0A926I615_9FIRM</name>
<keyword evidence="2" id="KW-1185">Reference proteome</keyword>
<dbReference type="GO" id="GO:0030246">
    <property type="term" value="F:carbohydrate binding"/>
    <property type="evidence" value="ECO:0007669"/>
    <property type="project" value="InterPro"/>
</dbReference>
<dbReference type="GO" id="GO:0016853">
    <property type="term" value="F:isomerase activity"/>
    <property type="evidence" value="ECO:0007669"/>
    <property type="project" value="InterPro"/>
</dbReference>